<sequence>MSKHRWGVHKHYFSSLHYLLQSKADNMIRVCLFVLTATTACLNVCQAKSAVNSATEPFGYCIKSTPISNCTTDILKADWLLLYSSNIQSRNGASYWGGDFPYDFCDAYNQNSGCMALGFSYVTATQNKLTGYSYAYNAFTDVWTIA</sequence>
<dbReference type="RefSeq" id="XP_026676194.1">
    <property type="nucleotide sequence ID" value="XM_026820393.1"/>
</dbReference>
<evidence type="ECO:0000313" key="2">
    <source>
        <dbReference type="RefSeq" id="XP_008467481.2"/>
    </source>
</evidence>
<dbReference type="RefSeq" id="XP_008467481.2">
    <property type="nucleotide sequence ID" value="XM_008469259.3"/>
</dbReference>
<dbReference type="RefSeq" id="XP_026676195.1">
    <property type="nucleotide sequence ID" value="XM_026820394.1"/>
</dbReference>
<protein>
    <submittedName>
        <fullName evidence="3">Uncharacterized protein LOC103504956 isoform X1</fullName>
    </submittedName>
    <submittedName>
        <fullName evidence="4">Uncharacterized protein LOC103504956 isoform X2</fullName>
    </submittedName>
    <submittedName>
        <fullName evidence="2">Uncharacterized protein LOC103504956 isoform X3</fullName>
    </submittedName>
</protein>
<organism evidence="1 2">
    <name type="scientific">Diaphorina citri</name>
    <name type="common">Asian citrus psyllid</name>
    <dbReference type="NCBI Taxonomy" id="121845"/>
    <lineage>
        <taxon>Eukaryota</taxon>
        <taxon>Metazoa</taxon>
        <taxon>Ecdysozoa</taxon>
        <taxon>Arthropoda</taxon>
        <taxon>Hexapoda</taxon>
        <taxon>Insecta</taxon>
        <taxon>Pterygota</taxon>
        <taxon>Neoptera</taxon>
        <taxon>Paraneoptera</taxon>
        <taxon>Hemiptera</taxon>
        <taxon>Sternorrhyncha</taxon>
        <taxon>Psylloidea</taxon>
        <taxon>Psyllidae</taxon>
        <taxon>Diaphorininae</taxon>
        <taxon>Diaphorina</taxon>
    </lineage>
</organism>
<keyword evidence="1" id="KW-1185">Reference proteome</keyword>
<proteinExistence type="predicted"/>
<evidence type="ECO:0000313" key="4">
    <source>
        <dbReference type="RefSeq" id="XP_026676195.1"/>
    </source>
</evidence>
<dbReference type="Proteomes" id="UP000079169">
    <property type="component" value="Unplaced"/>
</dbReference>
<dbReference type="GeneID" id="103504956"/>
<accession>A0A1S3CTH6</accession>
<reference evidence="2 3" key="1">
    <citation type="submission" date="2025-04" db="UniProtKB">
        <authorList>
            <consortium name="RefSeq"/>
        </authorList>
    </citation>
    <scope>IDENTIFICATION</scope>
</reference>
<gene>
    <name evidence="2 3 4" type="primary">LOC103504956</name>
</gene>
<name>A0A1S3CTH6_DIACI</name>
<dbReference type="PaxDb" id="121845-A0A1S3CTH6"/>
<dbReference type="KEGG" id="dci:103504956"/>
<evidence type="ECO:0000313" key="1">
    <source>
        <dbReference type="Proteomes" id="UP000079169"/>
    </source>
</evidence>
<dbReference type="AlphaFoldDB" id="A0A1S3CTH6"/>
<evidence type="ECO:0000313" key="3">
    <source>
        <dbReference type="RefSeq" id="XP_026676194.1"/>
    </source>
</evidence>